<keyword evidence="3" id="KW-1185">Reference proteome</keyword>
<sequence length="86" mass="9011">MRGGCPSGCSSECHEDLSMTRSPSAGNTASAQSTDHAKSHQLGEHRSRPDHEAPCTRPVTRIATPGARPAPVEQMRDALHAAALPA</sequence>
<proteinExistence type="predicted"/>
<evidence type="ECO:0000313" key="3">
    <source>
        <dbReference type="Proteomes" id="UP000218103"/>
    </source>
</evidence>
<evidence type="ECO:0000313" key="2">
    <source>
        <dbReference type="EMBL" id="ATF80392.1"/>
    </source>
</evidence>
<protein>
    <submittedName>
        <fullName evidence="2">Uncharacterized protein</fullName>
    </submittedName>
</protein>
<gene>
    <name evidence="2" type="ORF">CO711_23910</name>
</gene>
<dbReference type="EMBL" id="CP023520">
    <property type="protein sequence ID" value="ATF80392.1"/>
    <property type="molecule type" value="Genomic_DNA"/>
</dbReference>
<feature type="compositionally biased region" description="Basic and acidic residues" evidence="1">
    <location>
        <begin position="35"/>
        <end position="54"/>
    </location>
</feature>
<accession>A0ABM6P2B9</accession>
<feature type="compositionally biased region" description="Polar residues" evidence="1">
    <location>
        <begin position="19"/>
        <end position="34"/>
    </location>
</feature>
<name>A0ABM6P2B9_BURCE</name>
<feature type="region of interest" description="Disordered" evidence="1">
    <location>
        <begin position="1"/>
        <end position="86"/>
    </location>
</feature>
<organism evidence="2 3">
    <name type="scientific">Burkholderia cepacia</name>
    <name type="common">Pseudomonas cepacia</name>
    <dbReference type="NCBI Taxonomy" id="292"/>
    <lineage>
        <taxon>Bacteria</taxon>
        <taxon>Pseudomonadati</taxon>
        <taxon>Pseudomonadota</taxon>
        <taxon>Betaproteobacteria</taxon>
        <taxon>Burkholderiales</taxon>
        <taxon>Burkholderiaceae</taxon>
        <taxon>Burkholderia</taxon>
        <taxon>Burkholderia cepacia complex</taxon>
    </lineage>
</organism>
<reference evidence="3" key="1">
    <citation type="submission" date="2017-09" db="EMBL/GenBank/DDBJ databases">
        <title>FDA dAtabase for Regulatory Grade micrObial Sequences (FDA-ARGOS): Supporting development and validation of Infectious Disease Dx tests.</title>
        <authorList>
            <person name="Minogue T."/>
            <person name="Wolcott M."/>
            <person name="Wasieloski L."/>
            <person name="Aguilar W."/>
            <person name="Moore D."/>
            <person name="Tallon L.J."/>
            <person name="Sadzewicz L."/>
            <person name="Ott S."/>
            <person name="Zhao X."/>
            <person name="Nagaraj S."/>
            <person name="Vavikolanu K."/>
            <person name="Aluvathingal J."/>
            <person name="Nadendla S."/>
            <person name="Sichtig H."/>
        </authorList>
    </citation>
    <scope>NUCLEOTIDE SEQUENCE [LARGE SCALE GENOMIC DNA]</scope>
    <source>
        <strain evidence="3">FDAARGOS_388</strain>
    </source>
</reference>
<evidence type="ECO:0000256" key="1">
    <source>
        <dbReference type="SAM" id="MobiDB-lite"/>
    </source>
</evidence>
<dbReference type="Proteomes" id="UP000218103">
    <property type="component" value="Chromosome 3"/>
</dbReference>